<keyword evidence="1" id="KW-0472">Membrane</keyword>
<proteinExistence type="predicted"/>
<comment type="caution">
    <text evidence="2">The sequence shown here is derived from an EMBL/GenBank/DDBJ whole genome shotgun (WGS) entry which is preliminary data.</text>
</comment>
<name>A0A8J3VP42_9ACTN</name>
<dbReference type="AlphaFoldDB" id="A0A8J3VP42"/>
<sequence length="337" mass="35871">MAPLNLMDLLGVVLMQERSPGGGLLVIERILRDRAGIWSQIIEERGLRELIVQMLVSSGISLALYGAVLGASYGWQQALSSFVKLPLLFLVTLCICLPTLYLFNLVFGARLSVVQAVALILVAITVTAVLTLAFAPISLFFLVTAQSYAFFKLLNVAILMLSAIVGLRFLIAGMRALNEYQEMKSFTAATKQTPVEAAPAPALVPVPVGVNGAVPVGTEHAPPEVVAAAVAQPAPVVSAVPMPAQPPMVPPALAAVPFGQQPFPRPVPPPHAQPRQASMGLLYIWILLFGFVGTQLGWTLRPFFGDPGQPFGLFRHLSGTFYGDILNTIGQLLGVSG</sequence>
<evidence type="ECO:0000256" key="1">
    <source>
        <dbReference type="SAM" id="Phobius"/>
    </source>
</evidence>
<feature type="transmembrane region" description="Helical" evidence="1">
    <location>
        <begin position="87"/>
        <end position="107"/>
    </location>
</feature>
<evidence type="ECO:0008006" key="4">
    <source>
        <dbReference type="Google" id="ProtNLM"/>
    </source>
</evidence>
<feature type="transmembrane region" description="Helical" evidence="1">
    <location>
        <begin position="119"/>
        <end position="143"/>
    </location>
</feature>
<reference evidence="2" key="1">
    <citation type="submission" date="2021-01" db="EMBL/GenBank/DDBJ databases">
        <title>Whole genome shotgun sequence of Rugosimonospora africana NBRC 104875.</title>
        <authorList>
            <person name="Komaki H."/>
            <person name="Tamura T."/>
        </authorList>
    </citation>
    <scope>NUCLEOTIDE SEQUENCE</scope>
    <source>
        <strain evidence="2">NBRC 104875</strain>
    </source>
</reference>
<keyword evidence="3" id="KW-1185">Reference proteome</keyword>
<organism evidence="2 3">
    <name type="scientific">Rugosimonospora africana</name>
    <dbReference type="NCBI Taxonomy" id="556532"/>
    <lineage>
        <taxon>Bacteria</taxon>
        <taxon>Bacillati</taxon>
        <taxon>Actinomycetota</taxon>
        <taxon>Actinomycetes</taxon>
        <taxon>Micromonosporales</taxon>
        <taxon>Micromonosporaceae</taxon>
        <taxon>Rugosimonospora</taxon>
    </lineage>
</organism>
<keyword evidence="1" id="KW-1133">Transmembrane helix</keyword>
<accession>A0A8J3VP42</accession>
<evidence type="ECO:0000313" key="2">
    <source>
        <dbReference type="EMBL" id="GIH13705.1"/>
    </source>
</evidence>
<gene>
    <name evidence="2" type="ORF">Raf01_18770</name>
</gene>
<dbReference type="EMBL" id="BONZ01000015">
    <property type="protein sequence ID" value="GIH13705.1"/>
    <property type="molecule type" value="Genomic_DNA"/>
</dbReference>
<protein>
    <recommendedName>
        <fullName evidence="4">Actin-binding WH2 domain-containing protein</fullName>
    </recommendedName>
</protein>
<dbReference type="Proteomes" id="UP000642748">
    <property type="component" value="Unassembled WGS sequence"/>
</dbReference>
<evidence type="ECO:0000313" key="3">
    <source>
        <dbReference type="Proteomes" id="UP000642748"/>
    </source>
</evidence>
<feature type="transmembrane region" description="Helical" evidence="1">
    <location>
        <begin position="281"/>
        <end position="300"/>
    </location>
</feature>
<feature type="transmembrane region" description="Helical" evidence="1">
    <location>
        <begin position="50"/>
        <end position="75"/>
    </location>
</feature>
<feature type="transmembrane region" description="Helical" evidence="1">
    <location>
        <begin position="149"/>
        <end position="171"/>
    </location>
</feature>
<keyword evidence="1" id="KW-0812">Transmembrane</keyword>